<sequence>MSASPRARVQDRGRGSGGHDEEKDEEWRRSSSVTVRVRLALVPNAHGTPPGTFCFSPPPPSIATATRAPR</sequence>
<organism evidence="2">
    <name type="scientific">Arundo donax</name>
    <name type="common">Giant reed</name>
    <name type="synonym">Donax arundinaceus</name>
    <dbReference type="NCBI Taxonomy" id="35708"/>
    <lineage>
        <taxon>Eukaryota</taxon>
        <taxon>Viridiplantae</taxon>
        <taxon>Streptophyta</taxon>
        <taxon>Embryophyta</taxon>
        <taxon>Tracheophyta</taxon>
        <taxon>Spermatophyta</taxon>
        <taxon>Magnoliopsida</taxon>
        <taxon>Liliopsida</taxon>
        <taxon>Poales</taxon>
        <taxon>Poaceae</taxon>
        <taxon>PACMAD clade</taxon>
        <taxon>Arundinoideae</taxon>
        <taxon>Arundineae</taxon>
        <taxon>Arundo</taxon>
    </lineage>
</organism>
<protein>
    <submittedName>
        <fullName evidence="2">Uncharacterized protein</fullName>
    </submittedName>
</protein>
<reference evidence="2" key="2">
    <citation type="journal article" date="2015" name="Data Brief">
        <title>Shoot transcriptome of the giant reed, Arundo donax.</title>
        <authorList>
            <person name="Barrero R.A."/>
            <person name="Guerrero F.D."/>
            <person name="Moolhuijzen P."/>
            <person name="Goolsby J.A."/>
            <person name="Tidwell J."/>
            <person name="Bellgard S.E."/>
            <person name="Bellgard M.I."/>
        </authorList>
    </citation>
    <scope>NUCLEOTIDE SEQUENCE</scope>
    <source>
        <tissue evidence="2">Shoot tissue taken approximately 20 cm above the soil surface</tissue>
    </source>
</reference>
<evidence type="ECO:0000313" key="2">
    <source>
        <dbReference type="EMBL" id="JAD97632.1"/>
    </source>
</evidence>
<feature type="compositionally biased region" description="Basic and acidic residues" evidence="1">
    <location>
        <begin position="8"/>
        <end position="29"/>
    </location>
</feature>
<reference evidence="2" key="1">
    <citation type="submission" date="2014-09" db="EMBL/GenBank/DDBJ databases">
        <authorList>
            <person name="Magalhaes I.L.F."/>
            <person name="Oliveira U."/>
            <person name="Santos F.R."/>
            <person name="Vidigal T.H.D.A."/>
            <person name="Brescovit A.D."/>
            <person name="Santos A.J."/>
        </authorList>
    </citation>
    <scope>NUCLEOTIDE SEQUENCE</scope>
    <source>
        <tissue evidence="2">Shoot tissue taken approximately 20 cm above the soil surface</tissue>
    </source>
</reference>
<accession>A0A0A9ENP6</accession>
<evidence type="ECO:0000256" key="1">
    <source>
        <dbReference type="SAM" id="MobiDB-lite"/>
    </source>
</evidence>
<feature type="region of interest" description="Disordered" evidence="1">
    <location>
        <begin position="1"/>
        <end position="70"/>
    </location>
</feature>
<dbReference type="EMBL" id="GBRH01200263">
    <property type="protein sequence ID" value="JAD97632.1"/>
    <property type="molecule type" value="Transcribed_RNA"/>
</dbReference>
<proteinExistence type="predicted"/>
<dbReference type="AlphaFoldDB" id="A0A0A9ENP6"/>
<name>A0A0A9ENP6_ARUDO</name>